<dbReference type="GO" id="GO:0005096">
    <property type="term" value="F:GTPase activator activity"/>
    <property type="evidence" value="ECO:0007669"/>
    <property type="project" value="TreeGrafter"/>
</dbReference>
<reference evidence="4" key="1">
    <citation type="submission" date="2022-08" db="EMBL/GenBank/DDBJ databases">
        <title>Novel sulphate-reducing endosymbionts in the free-living metamonad Anaeramoeba.</title>
        <authorList>
            <person name="Jerlstrom-Hultqvist J."/>
            <person name="Cepicka I."/>
            <person name="Gallot-Lavallee L."/>
            <person name="Salas-Leiva D."/>
            <person name="Curtis B.A."/>
            <person name="Zahonova K."/>
            <person name="Pipaliya S."/>
            <person name="Dacks J."/>
            <person name="Roger A.J."/>
        </authorList>
    </citation>
    <scope>NUCLEOTIDE SEQUENCE</scope>
    <source>
        <strain evidence="4">Busselton2</strain>
    </source>
</reference>
<comment type="caution">
    <text evidence="4">The sequence shown here is derived from an EMBL/GenBank/DDBJ whole genome shotgun (WGS) entry which is preliminary data.</text>
</comment>
<feature type="domain" description="B box-type" evidence="3">
    <location>
        <begin position="77"/>
        <end position="127"/>
    </location>
</feature>
<dbReference type="Pfam" id="PF00616">
    <property type="entry name" value="RasGAP"/>
    <property type="match status" value="1"/>
</dbReference>
<dbReference type="InterPro" id="IPR008936">
    <property type="entry name" value="Rho_GTPase_activation_prot"/>
</dbReference>
<dbReference type="PANTHER" id="PTHR14149:SF14">
    <property type="entry name" value="CALPONIN-HOMOLOGY (CH) DOMAIN-CONTAINING PROTEIN"/>
    <property type="match status" value="1"/>
</dbReference>
<dbReference type="GO" id="GO:0008270">
    <property type="term" value="F:zinc ion binding"/>
    <property type="evidence" value="ECO:0007669"/>
    <property type="project" value="UniProtKB-KW"/>
</dbReference>
<dbReference type="Proteomes" id="UP001146793">
    <property type="component" value="Unassembled WGS sequence"/>
</dbReference>
<dbReference type="CDD" id="cd19757">
    <property type="entry name" value="Bbox1"/>
    <property type="match status" value="3"/>
</dbReference>
<dbReference type="SUPFAM" id="SSF143885">
    <property type="entry name" value="RGC domain-like"/>
    <property type="match status" value="1"/>
</dbReference>
<keyword evidence="1" id="KW-0863">Zinc-finger</keyword>
<keyword evidence="1" id="KW-0862">Zinc</keyword>
<dbReference type="SUPFAM" id="SSF48350">
    <property type="entry name" value="GTPase activation domain, GAP"/>
    <property type="match status" value="1"/>
</dbReference>
<evidence type="ECO:0000313" key="5">
    <source>
        <dbReference type="Proteomes" id="UP001146793"/>
    </source>
</evidence>
<evidence type="ECO:0000259" key="3">
    <source>
        <dbReference type="PROSITE" id="PS50119"/>
    </source>
</evidence>
<feature type="domain" description="B box-type" evidence="3">
    <location>
        <begin position="140"/>
        <end position="190"/>
    </location>
</feature>
<dbReference type="PROSITE" id="PS50018">
    <property type="entry name" value="RAS_GTPASE_ACTIV_2"/>
    <property type="match status" value="1"/>
</dbReference>
<dbReference type="GO" id="GO:0005938">
    <property type="term" value="C:cell cortex"/>
    <property type="evidence" value="ECO:0007669"/>
    <property type="project" value="TreeGrafter"/>
</dbReference>
<accession>A0AAV7YDD4</accession>
<gene>
    <name evidence="4" type="ORF">M0812_26158</name>
</gene>
<dbReference type="InterPro" id="IPR001936">
    <property type="entry name" value="RasGAP_dom"/>
</dbReference>
<feature type="domain" description="Ras-GAP" evidence="2">
    <location>
        <begin position="289"/>
        <end position="582"/>
    </location>
</feature>
<dbReference type="SMART" id="SM00336">
    <property type="entry name" value="BBOX"/>
    <property type="match status" value="3"/>
</dbReference>
<organism evidence="4 5">
    <name type="scientific">Anaeramoeba flamelloides</name>
    <dbReference type="NCBI Taxonomy" id="1746091"/>
    <lineage>
        <taxon>Eukaryota</taxon>
        <taxon>Metamonada</taxon>
        <taxon>Anaeramoebidae</taxon>
        <taxon>Anaeramoeba</taxon>
    </lineage>
</organism>
<evidence type="ECO:0000256" key="1">
    <source>
        <dbReference type="PROSITE-ProRule" id="PRU00024"/>
    </source>
</evidence>
<dbReference type="PANTHER" id="PTHR14149">
    <property type="entry name" value="RAS GTPASE-ACTIVATING PROTEIN WITH IQ MOTIF"/>
    <property type="match status" value="1"/>
</dbReference>
<evidence type="ECO:0000313" key="4">
    <source>
        <dbReference type="EMBL" id="KAJ3426592.1"/>
    </source>
</evidence>
<dbReference type="Gene3D" id="1.10.506.10">
    <property type="entry name" value="GTPase Activation - p120gap, domain 1"/>
    <property type="match status" value="1"/>
</dbReference>
<name>A0AAV7YDD4_9EUKA</name>
<dbReference type="AlphaFoldDB" id="A0AAV7YDD4"/>
<evidence type="ECO:0000259" key="2">
    <source>
        <dbReference type="PROSITE" id="PS50018"/>
    </source>
</evidence>
<dbReference type="SMART" id="SM00323">
    <property type="entry name" value="RasGAP"/>
    <property type="match status" value="1"/>
</dbReference>
<keyword evidence="1" id="KW-0479">Metal-binding</keyword>
<dbReference type="EMBL" id="JANTQA010000063">
    <property type="protein sequence ID" value="KAJ3426592.1"/>
    <property type="molecule type" value="Genomic_DNA"/>
</dbReference>
<feature type="domain" description="B box-type" evidence="3">
    <location>
        <begin position="21"/>
        <end position="71"/>
    </location>
</feature>
<dbReference type="PROSITE" id="PS50119">
    <property type="entry name" value="ZF_BBOX"/>
    <property type="match status" value="3"/>
</dbReference>
<dbReference type="InterPro" id="IPR000315">
    <property type="entry name" value="Znf_B-box"/>
</dbReference>
<protein>
    <submittedName>
        <fullName evidence="4">Gtpase-activating protein</fullName>
    </submittedName>
</protein>
<dbReference type="Gene3D" id="3.30.160.60">
    <property type="entry name" value="Classic Zinc Finger"/>
    <property type="match status" value="1"/>
</dbReference>
<sequence>MNKKQSNKILICSRVRDPPKNKNVFCHNCMLQNKYVIAEILCNNCNLYLCSQCDKQIHTLYPLKNHFRTTIRKEKQTNATFCDSCLKTNNELIPSFFCVNCQASLCGICNQQIHRIPLFANHLVLPLQRIARKKKKKKKNTQIFCYACQQMKKETVCDFYCQECNLYYCKNCAISVHKIPLFQHHKLEHFQPERKKQYTVGDDYSRDVKMLKTIKKKLPIKSEKLYSLVRELKIQMETYEFSFYEPIRLLRLQDNEDLNEIKEERRYFKEIAYQRAYASFLELLYNNPQYFGKIINLITLQEAEKLNPIMLSKLYNHQFDPIEEKKLFAIMKIAFDENFAEVTDFTTLLRTNTPLTKLIVYFTRRSSSQKYLQDLLSEPLTKICENDELDLEIQPMRIWKRIQEQKRLEQQKRLEELEKNKQSGSFYNGNGYGNEIELEISRENVREEEGGKEKEKETKTQKMIMTDEEAQEDPEVQEVIKKNLEDLLNICDLLLERLYKSVDKIPLILRKICYNIKTVIEKYFTNVDKYDVASKIGGFFMLRFVNVAIVVPISFQIVERQLNTKNKRNLTIIGKIIQILSNMEQIFNKKEQFLKVVEPFINKHKEKLTNFFFEITKCEEIQIDKSLKPYLDLSFNNFVITCTLNNIVFLHGLMKKYILQFKTQETDPLLRYLVMFGPMLDKQYEQSEDITMRISLSSQPNLRHSKKKKSRIYNEAQEGIIDLIGKLYPNFEGYNSFKKKELVSTIVTFRKENQKSKVPIPDKIIKRILAQLKNLRNSEILKTKTQYKKFLKEIANAYLYENRVHKEIISDLNLLIMTSERLDQDYDAVRNQLDIYASNNKLYYGKILDKSQLLSYVNKKKKVGISYQELENRKIIIKSEIPKERQQHTIFKFRRTKKIGVFKLETYFGNVQEPVSVDKINLKNLFINKIDGQDIFISSHYVFNLRYLVIWLKKNLF</sequence>
<proteinExistence type="predicted"/>